<dbReference type="EMBL" id="SEOQ01000533">
    <property type="protein sequence ID" value="TFY60988.1"/>
    <property type="molecule type" value="Genomic_DNA"/>
</dbReference>
<dbReference type="AlphaFoldDB" id="A0A4Y9YGK1"/>
<feature type="compositionally biased region" description="Basic residues" evidence="1">
    <location>
        <begin position="114"/>
        <end position="124"/>
    </location>
</feature>
<feature type="region of interest" description="Disordered" evidence="1">
    <location>
        <begin position="103"/>
        <end position="134"/>
    </location>
</feature>
<evidence type="ECO:0000313" key="2">
    <source>
        <dbReference type="EMBL" id="TFY60988.1"/>
    </source>
</evidence>
<name>A0A4Y9YGK1_9AGAM</name>
<comment type="caution">
    <text evidence="2">The sequence shown here is derived from an EMBL/GenBank/DDBJ whole genome shotgun (WGS) entry which is preliminary data.</text>
</comment>
<feature type="region of interest" description="Disordered" evidence="1">
    <location>
        <begin position="49"/>
        <end position="69"/>
    </location>
</feature>
<keyword evidence="3" id="KW-1185">Reference proteome</keyword>
<dbReference type="Proteomes" id="UP000298327">
    <property type="component" value="Unassembled WGS sequence"/>
</dbReference>
<evidence type="ECO:0000256" key="1">
    <source>
        <dbReference type="SAM" id="MobiDB-lite"/>
    </source>
</evidence>
<feature type="compositionally biased region" description="Basic and acidic residues" evidence="1">
    <location>
        <begin position="354"/>
        <end position="365"/>
    </location>
</feature>
<accession>A0A4Y9YGK1</accession>
<gene>
    <name evidence="2" type="ORF">EVG20_g7226</name>
</gene>
<proteinExistence type="predicted"/>
<feature type="region of interest" description="Disordered" evidence="1">
    <location>
        <begin position="352"/>
        <end position="380"/>
    </location>
</feature>
<reference evidence="2 3" key="1">
    <citation type="submission" date="2019-02" db="EMBL/GenBank/DDBJ databases">
        <title>Genome sequencing of the rare red list fungi Dentipellis fragilis.</title>
        <authorList>
            <person name="Buettner E."/>
            <person name="Kellner H."/>
        </authorList>
    </citation>
    <scope>NUCLEOTIDE SEQUENCE [LARGE SCALE GENOMIC DNA]</scope>
    <source>
        <strain evidence="2 3">DSM 105465</strain>
    </source>
</reference>
<organism evidence="2 3">
    <name type="scientific">Dentipellis fragilis</name>
    <dbReference type="NCBI Taxonomy" id="205917"/>
    <lineage>
        <taxon>Eukaryota</taxon>
        <taxon>Fungi</taxon>
        <taxon>Dikarya</taxon>
        <taxon>Basidiomycota</taxon>
        <taxon>Agaricomycotina</taxon>
        <taxon>Agaricomycetes</taxon>
        <taxon>Russulales</taxon>
        <taxon>Hericiaceae</taxon>
        <taxon>Dentipellis</taxon>
    </lineage>
</organism>
<dbReference type="OrthoDB" id="10608345at2759"/>
<protein>
    <submittedName>
        <fullName evidence="2">Uncharacterized protein</fullName>
    </submittedName>
</protein>
<evidence type="ECO:0000313" key="3">
    <source>
        <dbReference type="Proteomes" id="UP000298327"/>
    </source>
</evidence>
<sequence>MRIYIYVPCPRLMPPSNFPRAALLLARAQALRPRLPACPPARAAFQRSLPTSTPMASRTRTPRASRNGHTSWIMSPSQHGHAVRPPYLGSAFLGPPSALFSPWHLQHPQTGHAGPKRSRSRSSRASHVPWAVPPDPMHNGRPFSLTRLVSPRYPSFAKYSHSYSQSIRSPSPHPHLSDAVLNLRSHALSRAYVKPLSARAPAGADPRQDRGDFACLGAHLVVIGDAASRATFSIWTALQHSASWDFDAWAHGCGCVCSSAQRSTTAPLGVSLKRLATVHWIGGAWDGGTKARRGAHGSTEGGWRDEQRKREMEMTCGKGYEWNSEKRTAEAQVEAEAKKPGSVRSWFEVGAGHRRNESQKTGDNIKKKRNPSGRRAYDHGVGGSACKVATIGCMIAHLVAYEKEKTQDIEERCEMLFDIKHGENIEKMNMGLLDQCGDLKVASQKNADRTQGHTMTMGNVER</sequence>